<evidence type="ECO:0000313" key="7">
    <source>
        <dbReference type="Proteomes" id="UP001284601"/>
    </source>
</evidence>
<dbReference type="EMBL" id="JAWSTH010000001">
    <property type="protein sequence ID" value="MDW5592808.1"/>
    <property type="molecule type" value="Genomic_DNA"/>
</dbReference>
<dbReference type="PANTHER" id="PTHR42847">
    <property type="entry name" value="ALKANESULFONATE MONOOXYGENASE"/>
    <property type="match status" value="1"/>
</dbReference>
<dbReference type="InterPro" id="IPR011251">
    <property type="entry name" value="Luciferase-like_dom"/>
</dbReference>
<name>A0ABU4HHM6_9ACTN</name>
<evidence type="ECO:0000313" key="6">
    <source>
        <dbReference type="EMBL" id="MDW5592808.1"/>
    </source>
</evidence>
<dbReference type="EC" id="1.-.-.-" evidence="6"/>
<feature type="domain" description="Luciferase-like" evidence="5">
    <location>
        <begin position="20"/>
        <end position="253"/>
    </location>
</feature>
<dbReference type="RefSeq" id="WP_318595066.1">
    <property type="nucleotide sequence ID" value="NZ_JAWSTH010000001.1"/>
</dbReference>
<evidence type="ECO:0000256" key="4">
    <source>
        <dbReference type="ARBA" id="ARBA00023033"/>
    </source>
</evidence>
<evidence type="ECO:0000256" key="1">
    <source>
        <dbReference type="ARBA" id="ARBA00022630"/>
    </source>
</evidence>
<keyword evidence="2" id="KW-0288">FMN</keyword>
<dbReference type="Proteomes" id="UP001284601">
    <property type="component" value="Unassembled WGS sequence"/>
</dbReference>
<proteinExistence type="predicted"/>
<protein>
    <submittedName>
        <fullName evidence="6">TIGR03619 family F420-dependent LLM class oxidoreductase</fullName>
        <ecNumber evidence="6">1.-.-.-</ecNumber>
    </submittedName>
</protein>
<organism evidence="6 7">
    <name type="scientific">Conexibacter stalactiti</name>
    <dbReference type="NCBI Taxonomy" id="1940611"/>
    <lineage>
        <taxon>Bacteria</taxon>
        <taxon>Bacillati</taxon>
        <taxon>Actinomycetota</taxon>
        <taxon>Thermoleophilia</taxon>
        <taxon>Solirubrobacterales</taxon>
        <taxon>Conexibacteraceae</taxon>
        <taxon>Conexibacter</taxon>
    </lineage>
</organism>
<dbReference type="InterPro" id="IPR050172">
    <property type="entry name" value="SsuD_RutA_monooxygenase"/>
</dbReference>
<dbReference type="InterPro" id="IPR036661">
    <property type="entry name" value="Luciferase-like_sf"/>
</dbReference>
<dbReference type="GO" id="GO:0016491">
    <property type="term" value="F:oxidoreductase activity"/>
    <property type="evidence" value="ECO:0007669"/>
    <property type="project" value="UniProtKB-KW"/>
</dbReference>
<comment type="caution">
    <text evidence="6">The sequence shown here is derived from an EMBL/GenBank/DDBJ whole genome shotgun (WGS) entry which is preliminary data.</text>
</comment>
<dbReference type="Pfam" id="PF00296">
    <property type="entry name" value="Bac_luciferase"/>
    <property type="match status" value="1"/>
</dbReference>
<dbReference type="Gene3D" id="3.20.20.30">
    <property type="entry name" value="Luciferase-like domain"/>
    <property type="match status" value="1"/>
</dbReference>
<keyword evidence="3 6" id="KW-0560">Oxidoreductase</keyword>
<sequence>MDPRLIVGLSNYHDFLPSGGWDGLLDVAQAADAAGVDALSVVDHVVLGGDLSGYPYGSFPGGAEAPWLEPLTTLAAIAGRTRDVRLFTGILIAPLRPPALLAKMAATLDQLSNGRLDLGVGTGWLAKEYEAAGLDFGARGRLLDDALGICQALWSGQPTSWSSPHLSFDDVTCSPTPLQPGGVPFWVGGDLHPRNVDRIVRFANGWIPSPPTGREQAAGGAAKLREALAAAGRDPAGFRVRMSLPVVRDDDRRPDLARSLEAVPQLVAAGATDVFVPLAAFARDAATARELFAPLVAGFRAAVG</sequence>
<gene>
    <name evidence="6" type="ORF">R7226_00565</name>
</gene>
<dbReference type="NCBIfam" id="TIGR03619">
    <property type="entry name" value="F420_Rv2161c"/>
    <property type="match status" value="1"/>
</dbReference>
<accession>A0ABU4HHM6</accession>
<reference evidence="7" key="1">
    <citation type="submission" date="2023-07" db="EMBL/GenBank/DDBJ databases">
        <title>Conexibacter stalactiti sp. nov., isolated from stalactites in a lava cave and emended description of the genus Conexibacter.</title>
        <authorList>
            <person name="Lee S.D."/>
        </authorList>
    </citation>
    <scope>NUCLEOTIDE SEQUENCE [LARGE SCALE GENOMIC DNA]</scope>
    <source>
        <strain evidence="7">KCTC 39840</strain>
    </source>
</reference>
<dbReference type="InterPro" id="IPR019921">
    <property type="entry name" value="Lucif-like_OxRdtase_Rv2161c"/>
</dbReference>
<evidence type="ECO:0000256" key="2">
    <source>
        <dbReference type="ARBA" id="ARBA00022643"/>
    </source>
</evidence>
<dbReference type="SUPFAM" id="SSF51679">
    <property type="entry name" value="Bacterial luciferase-like"/>
    <property type="match status" value="1"/>
</dbReference>
<evidence type="ECO:0000256" key="3">
    <source>
        <dbReference type="ARBA" id="ARBA00023002"/>
    </source>
</evidence>
<keyword evidence="7" id="KW-1185">Reference proteome</keyword>
<keyword evidence="1" id="KW-0285">Flavoprotein</keyword>
<evidence type="ECO:0000259" key="5">
    <source>
        <dbReference type="Pfam" id="PF00296"/>
    </source>
</evidence>
<keyword evidence="4" id="KW-0503">Monooxygenase</keyword>
<dbReference type="PANTHER" id="PTHR42847:SF4">
    <property type="entry name" value="ALKANESULFONATE MONOOXYGENASE-RELATED"/>
    <property type="match status" value="1"/>
</dbReference>